<protein>
    <recommendedName>
        <fullName evidence="1">CAAX prenyl protease 2/Lysostaphin resistance protein A-like domain-containing protein</fullName>
    </recommendedName>
</protein>
<evidence type="ECO:0000259" key="1">
    <source>
        <dbReference type="Pfam" id="PF02517"/>
    </source>
</evidence>
<feature type="domain" description="CAAX prenyl protease 2/Lysostaphin resistance protein A-like" evidence="1">
    <location>
        <begin position="162"/>
        <end position="256"/>
    </location>
</feature>
<sequence>MGATVAEYLIPGLGYGLLGHYDKMVVLGGSRWMLINKYLTYSSSDDYEENYNKIYKKTELSDDNNQHDFFYSRETYFANAYLSMYGNLTYATFYDLYETGCEENYETFGMMLAPFQVWEFADELTFWGPTIWASTVSLDTDKLTYHVDTDMSKTEMINTSFLQYQLVGVGEEMLFRGVIQQSLFKLYSTGLSKGLSRWGSILTASAIFGAAHNGAGFSASPGIAFAAGMYLGWVYHPADGDFDLTQPIAIHSWWDTILERRRLQGANYVERKQGENALNYPLKSDRIYPLFGFNYRF</sequence>
<proteinExistence type="predicted"/>
<name>A0A381S7A9_9ZZZZ</name>
<organism evidence="2">
    <name type="scientific">marine metagenome</name>
    <dbReference type="NCBI Taxonomy" id="408172"/>
    <lineage>
        <taxon>unclassified sequences</taxon>
        <taxon>metagenomes</taxon>
        <taxon>ecological metagenomes</taxon>
    </lineage>
</organism>
<dbReference type="GO" id="GO:0080120">
    <property type="term" value="P:CAAX-box protein maturation"/>
    <property type="evidence" value="ECO:0007669"/>
    <property type="project" value="UniProtKB-ARBA"/>
</dbReference>
<dbReference type="AlphaFoldDB" id="A0A381S7A9"/>
<reference evidence="2" key="1">
    <citation type="submission" date="2018-05" db="EMBL/GenBank/DDBJ databases">
        <authorList>
            <person name="Lanie J.A."/>
            <person name="Ng W.-L."/>
            <person name="Kazmierczak K.M."/>
            <person name="Andrzejewski T.M."/>
            <person name="Davidsen T.M."/>
            <person name="Wayne K.J."/>
            <person name="Tettelin H."/>
            <person name="Glass J.I."/>
            <person name="Rusch D."/>
            <person name="Podicherti R."/>
            <person name="Tsui H.-C.T."/>
            <person name="Winkler M.E."/>
        </authorList>
    </citation>
    <scope>NUCLEOTIDE SEQUENCE</scope>
</reference>
<dbReference type="GO" id="GO:0004175">
    <property type="term" value="F:endopeptidase activity"/>
    <property type="evidence" value="ECO:0007669"/>
    <property type="project" value="UniProtKB-ARBA"/>
</dbReference>
<dbReference type="Pfam" id="PF02517">
    <property type="entry name" value="Rce1-like"/>
    <property type="match status" value="1"/>
</dbReference>
<gene>
    <name evidence="2" type="ORF">METZ01_LOCUS52035</name>
</gene>
<dbReference type="EMBL" id="UINC01002677">
    <property type="protein sequence ID" value="SUZ99181.1"/>
    <property type="molecule type" value="Genomic_DNA"/>
</dbReference>
<accession>A0A381S7A9</accession>
<dbReference type="InterPro" id="IPR003675">
    <property type="entry name" value="Rce1/LyrA-like_dom"/>
</dbReference>
<evidence type="ECO:0000313" key="2">
    <source>
        <dbReference type="EMBL" id="SUZ99181.1"/>
    </source>
</evidence>